<feature type="region of interest" description="Disordered" evidence="1">
    <location>
        <begin position="109"/>
        <end position="128"/>
    </location>
</feature>
<feature type="compositionally biased region" description="Basic and acidic residues" evidence="1">
    <location>
        <begin position="92"/>
        <end position="101"/>
    </location>
</feature>
<feature type="region of interest" description="Disordered" evidence="1">
    <location>
        <begin position="82"/>
        <end position="101"/>
    </location>
</feature>
<evidence type="ECO:0000313" key="2">
    <source>
        <dbReference type="Proteomes" id="UP000887566"/>
    </source>
</evidence>
<dbReference type="Proteomes" id="UP000887566">
    <property type="component" value="Unplaced"/>
</dbReference>
<proteinExistence type="predicted"/>
<organism evidence="2 3">
    <name type="scientific">Plectus sambesii</name>
    <dbReference type="NCBI Taxonomy" id="2011161"/>
    <lineage>
        <taxon>Eukaryota</taxon>
        <taxon>Metazoa</taxon>
        <taxon>Ecdysozoa</taxon>
        <taxon>Nematoda</taxon>
        <taxon>Chromadorea</taxon>
        <taxon>Plectida</taxon>
        <taxon>Plectina</taxon>
        <taxon>Plectoidea</taxon>
        <taxon>Plectidae</taxon>
        <taxon>Plectus</taxon>
    </lineage>
</organism>
<evidence type="ECO:0000313" key="3">
    <source>
        <dbReference type="WBParaSite" id="PSAMB.scaffold358size54778.g5068.t1"/>
    </source>
</evidence>
<name>A0A914W9E3_9BILA</name>
<feature type="region of interest" description="Disordered" evidence="1">
    <location>
        <begin position="19"/>
        <end position="64"/>
    </location>
</feature>
<sequence length="128" mass="14185">MDRARSRLVTPAAYRLLYSNKNNDGSREWTTSSGAAGGGGGEAQVADDNGGQRPRRRPLIGKVNKERLSASEYFMRGVRRPLKDEADDATETDTHRDRERERHIDHVCGHKTANSGAGCARPAEMRFT</sequence>
<evidence type="ECO:0000256" key="1">
    <source>
        <dbReference type="SAM" id="MobiDB-lite"/>
    </source>
</evidence>
<keyword evidence="2" id="KW-1185">Reference proteome</keyword>
<dbReference type="WBParaSite" id="PSAMB.scaffold358size54778.g5068.t1">
    <property type="protein sequence ID" value="PSAMB.scaffold358size54778.g5068.t1"/>
    <property type="gene ID" value="PSAMB.scaffold358size54778.g5068"/>
</dbReference>
<reference evidence="3" key="1">
    <citation type="submission" date="2022-11" db="UniProtKB">
        <authorList>
            <consortium name="WormBaseParasite"/>
        </authorList>
    </citation>
    <scope>IDENTIFICATION</scope>
</reference>
<accession>A0A914W9E3</accession>
<dbReference type="AlphaFoldDB" id="A0A914W9E3"/>
<protein>
    <submittedName>
        <fullName evidence="3">Uncharacterized protein</fullName>
    </submittedName>
</protein>